<dbReference type="GO" id="GO:0006886">
    <property type="term" value="P:intracellular protein transport"/>
    <property type="evidence" value="ECO:0000318"/>
    <property type="project" value="GO_Central"/>
</dbReference>
<accession>A0A8R1YGE1</accession>
<organism evidence="1 2">
    <name type="scientific">Pristionchus pacificus</name>
    <name type="common">Parasitic nematode worm</name>
    <dbReference type="NCBI Taxonomy" id="54126"/>
    <lineage>
        <taxon>Eukaryota</taxon>
        <taxon>Metazoa</taxon>
        <taxon>Ecdysozoa</taxon>
        <taxon>Nematoda</taxon>
        <taxon>Chromadorea</taxon>
        <taxon>Rhabditida</taxon>
        <taxon>Rhabditina</taxon>
        <taxon>Diplogasteromorpha</taxon>
        <taxon>Diplogasteroidea</taxon>
        <taxon>Neodiplogasteridae</taxon>
        <taxon>Pristionchus</taxon>
    </lineage>
</organism>
<dbReference type="GO" id="GO:0012505">
    <property type="term" value="C:endomembrane system"/>
    <property type="evidence" value="ECO:0000318"/>
    <property type="project" value="GO_Central"/>
</dbReference>
<keyword evidence="2" id="KW-1185">Reference proteome</keyword>
<dbReference type="Gene3D" id="3.40.50.300">
    <property type="entry name" value="P-loop containing nucleotide triphosphate hydrolases"/>
    <property type="match status" value="1"/>
</dbReference>
<name>A0A2A6CB37_PRIPA</name>
<sequence length="208" mass="23579">MNARRMSSMGLPIGHSSRPRTKIVVVGPTMSGKTALSNFLGDYIDHSPDYRPTKGVRIIEFDSNDVEIDGQKVLIDVEVWDCSSSDKHRDCWDAMRFGVEGIILVADPNRHTGEDLLMWYEEFVIKTELQNHQVLMVLLEQGERKTNDGAIAEFKLPSKVHDIRLIACNLDHDGDGIRMEFNAFLVGIVEEIVKENGLEEYNRKAYGQ</sequence>
<dbReference type="Proteomes" id="UP000005239">
    <property type="component" value="Unassembled WGS sequence"/>
</dbReference>
<proteinExistence type="predicted"/>
<evidence type="ECO:0000313" key="2">
    <source>
        <dbReference type="Proteomes" id="UP000005239"/>
    </source>
</evidence>
<dbReference type="EnsemblMetazoa" id="PPA17175.1">
    <property type="protein sequence ID" value="PPA17175.1"/>
    <property type="gene ID" value="WBGene00106729"/>
</dbReference>
<dbReference type="SUPFAM" id="SSF52540">
    <property type="entry name" value="P-loop containing nucleoside triphosphate hydrolases"/>
    <property type="match status" value="1"/>
</dbReference>
<dbReference type="InterPro" id="IPR027417">
    <property type="entry name" value="P-loop_NTPase"/>
</dbReference>
<protein>
    <submittedName>
        <fullName evidence="1">Ifta-2</fullName>
    </submittedName>
</protein>
<gene>
    <name evidence="1" type="primary">WBGene00106729</name>
</gene>
<reference evidence="2" key="1">
    <citation type="journal article" date="2008" name="Nat. Genet.">
        <title>The Pristionchus pacificus genome provides a unique perspective on nematode lifestyle and parasitism.</title>
        <authorList>
            <person name="Dieterich C."/>
            <person name="Clifton S.W."/>
            <person name="Schuster L.N."/>
            <person name="Chinwalla A."/>
            <person name="Delehaunty K."/>
            <person name="Dinkelacker I."/>
            <person name="Fulton L."/>
            <person name="Fulton R."/>
            <person name="Godfrey J."/>
            <person name="Minx P."/>
            <person name="Mitreva M."/>
            <person name="Roeseler W."/>
            <person name="Tian H."/>
            <person name="Witte H."/>
            <person name="Yang S.P."/>
            <person name="Wilson R.K."/>
            <person name="Sommer R.J."/>
        </authorList>
    </citation>
    <scope>NUCLEOTIDE SEQUENCE [LARGE SCALE GENOMIC DNA]</scope>
    <source>
        <strain evidence="2">PS312</strain>
    </source>
</reference>
<dbReference type="OrthoDB" id="275177at2759"/>
<dbReference type="AlphaFoldDB" id="A0A2A6CB37"/>
<dbReference type="Pfam" id="PF08477">
    <property type="entry name" value="Roc"/>
    <property type="match status" value="1"/>
</dbReference>
<evidence type="ECO:0000313" key="1">
    <source>
        <dbReference type="EnsemblMetazoa" id="PPA17175.1"/>
    </source>
</evidence>
<reference evidence="1" key="2">
    <citation type="submission" date="2022-06" db="UniProtKB">
        <authorList>
            <consortium name="EnsemblMetazoa"/>
        </authorList>
    </citation>
    <scope>IDENTIFICATION</scope>
    <source>
        <strain evidence="1">PS312</strain>
    </source>
</reference>
<dbReference type="GO" id="GO:0003924">
    <property type="term" value="F:GTPase activity"/>
    <property type="evidence" value="ECO:0000318"/>
    <property type="project" value="GO_Central"/>
</dbReference>
<accession>A0A2A6CB37</accession>